<comment type="caution">
    <text evidence="2">The sequence shown here is derived from an EMBL/GenBank/DDBJ whole genome shotgun (WGS) entry which is preliminary data.</text>
</comment>
<proteinExistence type="predicted"/>
<feature type="compositionally biased region" description="Basic and acidic residues" evidence="1">
    <location>
        <begin position="15"/>
        <end position="24"/>
    </location>
</feature>
<name>A0ABP4SD14_9ACTN</name>
<dbReference type="EMBL" id="BAAANY010000007">
    <property type="protein sequence ID" value="GAA1670011.1"/>
    <property type="molecule type" value="Genomic_DNA"/>
</dbReference>
<dbReference type="RefSeq" id="WP_344309073.1">
    <property type="nucleotide sequence ID" value="NZ_BAAANY010000007.1"/>
</dbReference>
<sequence>MGMRTTAGFEGDEPDLGRLDREVEGVPDQETAPLPDECLPCYLYRMVDTQECERDFRWVHRWQHAQLARLAGLDDWLNERGGHCDCEVLYYAFRDFFGGEPPVGGLPPCTHGPLARPQDARMWPGVN</sequence>
<evidence type="ECO:0008006" key="4">
    <source>
        <dbReference type="Google" id="ProtNLM"/>
    </source>
</evidence>
<evidence type="ECO:0000313" key="3">
    <source>
        <dbReference type="Proteomes" id="UP001500618"/>
    </source>
</evidence>
<feature type="region of interest" description="Disordered" evidence="1">
    <location>
        <begin position="1"/>
        <end position="31"/>
    </location>
</feature>
<evidence type="ECO:0000313" key="2">
    <source>
        <dbReference type="EMBL" id="GAA1670011.1"/>
    </source>
</evidence>
<protein>
    <recommendedName>
        <fullName evidence="4">DUF2695 domain-containing protein</fullName>
    </recommendedName>
</protein>
<organism evidence="2 3">
    <name type="scientific">Fodinicola feengrottensis</name>
    <dbReference type="NCBI Taxonomy" id="435914"/>
    <lineage>
        <taxon>Bacteria</taxon>
        <taxon>Bacillati</taxon>
        <taxon>Actinomycetota</taxon>
        <taxon>Actinomycetes</taxon>
        <taxon>Mycobacteriales</taxon>
        <taxon>Fodinicola</taxon>
    </lineage>
</organism>
<evidence type="ECO:0000256" key="1">
    <source>
        <dbReference type="SAM" id="MobiDB-lite"/>
    </source>
</evidence>
<gene>
    <name evidence="2" type="ORF">GCM10009765_19370</name>
</gene>
<keyword evidence="3" id="KW-1185">Reference proteome</keyword>
<dbReference type="Pfam" id="PF10905">
    <property type="entry name" value="DUF2695"/>
    <property type="match status" value="1"/>
</dbReference>
<accession>A0ABP4SD14</accession>
<reference evidence="3" key="1">
    <citation type="journal article" date="2019" name="Int. J. Syst. Evol. Microbiol.">
        <title>The Global Catalogue of Microorganisms (GCM) 10K type strain sequencing project: providing services to taxonomists for standard genome sequencing and annotation.</title>
        <authorList>
            <consortium name="The Broad Institute Genomics Platform"/>
            <consortium name="The Broad Institute Genome Sequencing Center for Infectious Disease"/>
            <person name="Wu L."/>
            <person name="Ma J."/>
        </authorList>
    </citation>
    <scope>NUCLEOTIDE SEQUENCE [LARGE SCALE GENOMIC DNA]</scope>
    <source>
        <strain evidence="3">JCM 14718</strain>
    </source>
</reference>
<dbReference type="InterPro" id="IPR024248">
    <property type="entry name" value="DUF2695"/>
</dbReference>
<dbReference type="Proteomes" id="UP001500618">
    <property type="component" value="Unassembled WGS sequence"/>
</dbReference>